<gene>
    <name evidence="1" type="ORF">D4764_06G0000850</name>
</gene>
<evidence type="ECO:0000313" key="1">
    <source>
        <dbReference type="EMBL" id="TWW58555.1"/>
    </source>
</evidence>
<accession>A0A5C6MUM7</accession>
<keyword evidence="2" id="KW-1185">Reference proteome</keyword>
<reference evidence="1 2" key="1">
    <citation type="submission" date="2019-04" db="EMBL/GenBank/DDBJ databases">
        <title>Chromosome genome assembly for Takifugu flavidus.</title>
        <authorList>
            <person name="Xiao S."/>
        </authorList>
    </citation>
    <scope>NUCLEOTIDE SEQUENCE [LARGE SCALE GENOMIC DNA]</scope>
    <source>
        <strain evidence="1">HTHZ2018</strain>
        <tissue evidence="1">Muscle</tissue>
    </source>
</reference>
<dbReference type="EMBL" id="RHFK02000019">
    <property type="protein sequence ID" value="TWW58555.1"/>
    <property type="molecule type" value="Genomic_DNA"/>
</dbReference>
<proteinExistence type="predicted"/>
<evidence type="ECO:0000313" key="2">
    <source>
        <dbReference type="Proteomes" id="UP000324091"/>
    </source>
</evidence>
<dbReference type="AlphaFoldDB" id="A0A5C6MUM7"/>
<sequence>MFCPQGGRFRGLTMGFPPLPQRSSARRSFGRSKRLSLARSLDDLERAPNGAFDAIISQTRGERATTQLNVPKGTNKWCLSFWVGGSRVVATSFLQADIKRCCVLSA</sequence>
<organism evidence="1 2">
    <name type="scientific">Takifugu flavidus</name>
    <name type="common">sansaifugu</name>
    <dbReference type="NCBI Taxonomy" id="433684"/>
    <lineage>
        <taxon>Eukaryota</taxon>
        <taxon>Metazoa</taxon>
        <taxon>Chordata</taxon>
        <taxon>Craniata</taxon>
        <taxon>Vertebrata</taxon>
        <taxon>Euteleostomi</taxon>
        <taxon>Actinopterygii</taxon>
        <taxon>Neopterygii</taxon>
        <taxon>Teleostei</taxon>
        <taxon>Neoteleostei</taxon>
        <taxon>Acanthomorphata</taxon>
        <taxon>Eupercaria</taxon>
        <taxon>Tetraodontiformes</taxon>
        <taxon>Tetradontoidea</taxon>
        <taxon>Tetraodontidae</taxon>
        <taxon>Takifugu</taxon>
    </lineage>
</organism>
<protein>
    <submittedName>
        <fullName evidence="1">Uncharacterized protein</fullName>
    </submittedName>
</protein>
<comment type="caution">
    <text evidence="1">The sequence shown here is derived from an EMBL/GenBank/DDBJ whole genome shotgun (WGS) entry which is preliminary data.</text>
</comment>
<name>A0A5C6MUM7_9TELE</name>
<dbReference type="Proteomes" id="UP000324091">
    <property type="component" value="Chromosome 6"/>
</dbReference>